<proteinExistence type="predicted"/>
<comment type="caution">
    <text evidence="1">The sequence shown here is derived from an EMBL/GenBank/DDBJ whole genome shotgun (WGS) entry which is preliminary data.</text>
</comment>
<dbReference type="STRING" id="1037660.A0A066VH38"/>
<organism evidence="1 2">
    <name type="scientific">Tilletiaria anomala (strain ATCC 24038 / CBS 436.72 / UBC 951)</name>
    <dbReference type="NCBI Taxonomy" id="1037660"/>
    <lineage>
        <taxon>Eukaryota</taxon>
        <taxon>Fungi</taxon>
        <taxon>Dikarya</taxon>
        <taxon>Basidiomycota</taxon>
        <taxon>Ustilaginomycotina</taxon>
        <taxon>Exobasidiomycetes</taxon>
        <taxon>Georgefischeriales</taxon>
        <taxon>Tilletiariaceae</taxon>
        <taxon>Tilletiaria</taxon>
    </lineage>
</organism>
<evidence type="ECO:0008006" key="3">
    <source>
        <dbReference type="Google" id="ProtNLM"/>
    </source>
</evidence>
<dbReference type="InParanoid" id="A0A066VH38"/>
<dbReference type="SUPFAM" id="SSF52096">
    <property type="entry name" value="ClpP/crotonase"/>
    <property type="match status" value="1"/>
</dbReference>
<accession>A0A066VH38</accession>
<dbReference type="HOGENOM" id="CLU_1887197_0_0_1"/>
<dbReference type="AlphaFoldDB" id="A0A066VH38"/>
<sequence length="135" mass="14439">MAGEPVSPASNMSTLRLSTTSELDDVRSLAPFLNLWCGSITARVLRSSLSKWCDIQSTLDGAVLTVCLYRLKNMNAFNDAMMHDVVFVFELADADEHIKAFVLTSGGKAFCASADLQAGLGADAGGQFHLHRDGG</sequence>
<dbReference type="GeneID" id="25265138"/>
<evidence type="ECO:0000313" key="1">
    <source>
        <dbReference type="EMBL" id="KDN39628.1"/>
    </source>
</evidence>
<dbReference type="InterPro" id="IPR029045">
    <property type="entry name" value="ClpP/crotonase-like_dom_sf"/>
</dbReference>
<gene>
    <name evidence="1" type="ORF">K437DRAFT_259002</name>
</gene>
<dbReference type="OrthoDB" id="2018133at2759"/>
<dbReference type="Pfam" id="PF00378">
    <property type="entry name" value="ECH_1"/>
    <property type="match status" value="1"/>
</dbReference>
<dbReference type="EMBL" id="JMSN01000102">
    <property type="protein sequence ID" value="KDN39628.1"/>
    <property type="molecule type" value="Genomic_DNA"/>
</dbReference>
<evidence type="ECO:0000313" key="2">
    <source>
        <dbReference type="Proteomes" id="UP000027361"/>
    </source>
</evidence>
<dbReference type="Gene3D" id="3.90.226.10">
    <property type="entry name" value="2-enoyl-CoA Hydratase, Chain A, domain 1"/>
    <property type="match status" value="1"/>
</dbReference>
<reference evidence="1 2" key="1">
    <citation type="submission" date="2014-05" db="EMBL/GenBank/DDBJ databases">
        <title>Draft genome sequence of a rare smut relative, Tilletiaria anomala UBC 951.</title>
        <authorList>
            <consortium name="DOE Joint Genome Institute"/>
            <person name="Toome M."/>
            <person name="Kuo A."/>
            <person name="Henrissat B."/>
            <person name="Lipzen A."/>
            <person name="Tritt A."/>
            <person name="Yoshinaga Y."/>
            <person name="Zane M."/>
            <person name="Barry K."/>
            <person name="Grigoriev I.V."/>
            <person name="Spatafora J.W."/>
            <person name="Aimea M.C."/>
        </authorList>
    </citation>
    <scope>NUCLEOTIDE SEQUENCE [LARGE SCALE GENOMIC DNA]</scope>
    <source>
        <strain evidence="1 2">UBC 951</strain>
    </source>
</reference>
<dbReference type="InterPro" id="IPR001753">
    <property type="entry name" value="Enoyl-CoA_hydra/iso"/>
</dbReference>
<dbReference type="Proteomes" id="UP000027361">
    <property type="component" value="Unassembled WGS sequence"/>
</dbReference>
<name>A0A066VH38_TILAU</name>
<keyword evidence="2" id="KW-1185">Reference proteome</keyword>
<dbReference type="RefSeq" id="XP_013241107.1">
    <property type="nucleotide sequence ID" value="XM_013385653.1"/>
</dbReference>
<protein>
    <recommendedName>
        <fullName evidence="3">ClpP/crotonase</fullName>
    </recommendedName>
</protein>